<feature type="compositionally biased region" description="Polar residues" evidence="1">
    <location>
        <begin position="185"/>
        <end position="212"/>
    </location>
</feature>
<feature type="non-terminal residue" evidence="2">
    <location>
        <position position="1"/>
    </location>
</feature>
<feature type="compositionally biased region" description="Polar residues" evidence="1">
    <location>
        <begin position="130"/>
        <end position="144"/>
    </location>
</feature>
<evidence type="ECO:0000313" key="3">
    <source>
        <dbReference type="Proteomes" id="UP000762676"/>
    </source>
</evidence>
<organism evidence="2 3">
    <name type="scientific">Elysia marginata</name>
    <dbReference type="NCBI Taxonomy" id="1093978"/>
    <lineage>
        <taxon>Eukaryota</taxon>
        <taxon>Metazoa</taxon>
        <taxon>Spiralia</taxon>
        <taxon>Lophotrochozoa</taxon>
        <taxon>Mollusca</taxon>
        <taxon>Gastropoda</taxon>
        <taxon>Heterobranchia</taxon>
        <taxon>Euthyneura</taxon>
        <taxon>Panpulmonata</taxon>
        <taxon>Sacoglossa</taxon>
        <taxon>Placobranchoidea</taxon>
        <taxon>Plakobranchidae</taxon>
        <taxon>Elysia</taxon>
    </lineage>
</organism>
<dbReference type="EMBL" id="BMAT01011352">
    <property type="protein sequence ID" value="GFR71188.1"/>
    <property type="molecule type" value="Genomic_DNA"/>
</dbReference>
<proteinExistence type="predicted"/>
<evidence type="ECO:0000313" key="2">
    <source>
        <dbReference type="EMBL" id="GFR71188.1"/>
    </source>
</evidence>
<gene>
    <name evidence="2" type="ORF">ElyMa_005672900</name>
</gene>
<reference evidence="2 3" key="1">
    <citation type="journal article" date="2021" name="Elife">
        <title>Chloroplast acquisition without the gene transfer in kleptoplastic sea slugs, Plakobranchus ocellatus.</title>
        <authorList>
            <person name="Maeda T."/>
            <person name="Takahashi S."/>
            <person name="Yoshida T."/>
            <person name="Shimamura S."/>
            <person name="Takaki Y."/>
            <person name="Nagai Y."/>
            <person name="Toyoda A."/>
            <person name="Suzuki Y."/>
            <person name="Arimoto A."/>
            <person name="Ishii H."/>
            <person name="Satoh N."/>
            <person name="Nishiyama T."/>
            <person name="Hasebe M."/>
            <person name="Maruyama T."/>
            <person name="Minagawa J."/>
            <person name="Obokata J."/>
            <person name="Shigenobu S."/>
        </authorList>
    </citation>
    <scope>NUCLEOTIDE SEQUENCE [LARGE SCALE GENOMIC DNA]</scope>
</reference>
<feature type="compositionally biased region" description="Polar residues" evidence="1">
    <location>
        <begin position="222"/>
        <end position="244"/>
    </location>
</feature>
<protein>
    <submittedName>
        <fullName evidence="2">Uncharacterized protein</fullName>
    </submittedName>
</protein>
<name>A0AAV4FD24_9GAST</name>
<evidence type="ECO:0000256" key="1">
    <source>
        <dbReference type="SAM" id="MobiDB-lite"/>
    </source>
</evidence>
<sequence length="256" mass="27991">VRKARKLVELMEKLAMEVSPEEMELTIPAIPQLSNFTAVATLHDPNSPHHPLNLAQQHHEEQQQQQPLSPGKSPEQQQLDKEQGTQHQPGQEQGQDQTQLQKQPEEPKTDSVSDIQTKVGTTPLPEVSREQQQQTDNNTESNTNKPEKPRSENTSASPSWEENTSTVSATSETTAVIVTAEPNLANPSQPSSEDLSSNSVEQSTMPADNNNKGECVYATKGETVQNGNALSEQASTLEVSTAPVQDQAKGWLNPFS</sequence>
<feature type="region of interest" description="Disordered" evidence="1">
    <location>
        <begin position="38"/>
        <end position="256"/>
    </location>
</feature>
<keyword evidence="3" id="KW-1185">Reference proteome</keyword>
<accession>A0AAV4FD24</accession>
<feature type="compositionally biased region" description="Low complexity" evidence="1">
    <location>
        <begin position="85"/>
        <end position="102"/>
    </location>
</feature>
<dbReference type="Proteomes" id="UP000762676">
    <property type="component" value="Unassembled WGS sequence"/>
</dbReference>
<dbReference type="AlphaFoldDB" id="A0AAV4FD24"/>
<comment type="caution">
    <text evidence="2">The sequence shown here is derived from an EMBL/GenBank/DDBJ whole genome shotgun (WGS) entry which is preliminary data.</text>
</comment>
<feature type="compositionally biased region" description="Low complexity" evidence="1">
    <location>
        <begin position="161"/>
        <end position="180"/>
    </location>
</feature>